<dbReference type="Proteomes" id="UP001358586">
    <property type="component" value="Chromosome 13"/>
</dbReference>
<accession>A0ABR0MDG5</accession>
<name>A0ABR0MDG5_GOSAR</name>
<reference evidence="1 2" key="1">
    <citation type="submission" date="2023-03" db="EMBL/GenBank/DDBJ databases">
        <title>WGS of Gossypium arboreum.</title>
        <authorList>
            <person name="Yu D."/>
        </authorList>
    </citation>
    <scope>NUCLEOTIDE SEQUENCE [LARGE SCALE GENOMIC DNA]</scope>
    <source>
        <tissue evidence="1">Leaf</tissue>
    </source>
</reference>
<protein>
    <submittedName>
        <fullName evidence="1">Uncharacterized protein</fullName>
    </submittedName>
</protein>
<gene>
    <name evidence="1" type="ORF">PVK06_047320</name>
</gene>
<proteinExistence type="predicted"/>
<sequence>MIGKIKSFEEDAQWVREILQQVVAMVLTAGALCTRFHNRVVDGARLLRPSLGPWKKSILPFFGMFQQCITAFRYCKPLVQIDSIFLYGRYEYKLLIAVAQDGNRRILPITLIITPKEFGDD</sequence>
<keyword evidence="2" id="KW-1185">Reference proteome</keyword>
<organism evidence="1 2">
    <name type="scientific">Gossypium arboreum</name>
    <name type="common">Tree cotton</name>
    <name type="synonym">Gossypium nanking</name>
    <dbReference type="NCBI Taxonomy" id="29729"/>
    <lineage>
        <taxon>Eukaryota</taxon>
        <taxon>Viridiplantae</taxon>
        <taxon>Streptophyta</taxon>
        <taxon>Embryophyta</taxon>
        <taxon>Tracheophyta</taxon>
        <taxon>Spermatophyta</taxon>
        <taxon>Magnoliopsida</taxon>
        <taxon>eudicotyledons</taxon>
        <taxon>Gunneridae</taxon>
        <taxon>Pentapetalae</taxon>
        <taxon>rosids</taxon>
        <taxon>malvids</taxon>
        <taxon>Malvales</taxon>
        <taxon>Malvaceae</taxon>
        <taxon>Malvoideae</taxon>
        <taxon>Gossypium</taxon>
    </lineage>
</organism>
<evidence type="ECO:0000313" key="1">
    <source>
        <dbReference type="EMBL" id="KAK5771142.1"/>
    </source>
</evidence>
<comment type="caution">
    <text evidence="1">The sequence shown here is derived from an EMBL/GenBank/DDBJ whole genome shotgun (WGS) entry which is preliminary data.</text>
</comment>
<evidence type="ECO:0000313" key="2">
    <source>
        <dbReference type="Proteomes" id="UP001358586"/>
    </source>
</evidence>
<dbReference type="EMBL" id="JARKNE010000013">
    <property type="protein sequence ID" value="KAK5771142.1"/>
    <property type="molecule type" value="Genomic_DNA"/>
</dbReference>